<accession>A0A3P6SW21</accession>
<protein>
    <submittedName>
        <fullName evidence="1">Uncharacterized protein</fullName>
    </submittedName>
</protein>
<sequence length="256" mass="27674">MPPPLATASNLATTHSTTIDVDGMAPLSPNPTPQLSAVPPGLVISPLNPPLTNMGTILSQQRLTSANQVPVSYANAVQQPVTSDSNSGFWFIPTKVPRVALVCEGKLYHLGSTFASAVLNPYLSSISSSFLLPFLLYRSFSSNFYSYRSSSPPPALIPPPLTLLPFLFSRSFISNFPSYRSSSSSSCAHPPPLPLLLSRSRSSHFYSYRSSTSLSFSLSIGKIALPLKCRHGKFLCTSTHFSYVSYQLESCDATVQ</sequence>
<dbReference type="EMBL" id="UYRU01042284">
    <property type="protein sequence ID" value="VDK74183.1"/>
    <property type="molecule type" value="Genomic_DNA"/>
</dbReference>
<dbReference type="AlphaFoldDB" id="A0A3P6SW21"/>
<gene>
    <name evidence="1" type="ORF">DILT_LOCUS2563</name>
</gene>
<reference evidence="1 2" key="1">
    <citation type="submission" date="2018-11" db="EMBL/GenBank/DDBJ databases">
        <authorList>
            <consortium name="Pathogen Informatics"/>
        </authorList>
    </citation>
    <scope>NUCLEOTIDE SEQUENCE [LARGE SCALE GENOMIC DNA]</scope>
</reference>
<dbReference type="OrthoDB" id="762982at2759"/>
<dbReference type="Proteomes" id="UP000281553">
    <property type="component" value="Unassembled WGS sequence"/>
</dbReference>
<keyword evidence="2" id="KW-1185">Reference proteome</keyword>
<organism evidence="1 2">
    <name type="scientific">Dibothriocephalus latus</name>
    <name type="common">Fish tapeworm</name>
    <name type="synonym">Diphyllobothrium latum</name>
    <dbReference type="NCBI Taxonomy" id="60516"/>
    <lineage>
        <taxon>Eukaryota</taxon>
        <taxon>Metazoa</taxon>
        <taxon>Spiralia</taxon>
        <taxon>Lophotrochozoa</taxon>
        <taxon>Platyhelminthes</taxon>
        <taxon>Cestoda</taxon>
        <taxon>Eucestoda</taxon>
        <taxon>Diphyllobothriidea</taxon>
        <taxon>Diphyllobothriidae</taxon>
        <taxon>Dibothriocephalus</taxon>
    </lineage>
</organism>
<proteinExistence type="predicted"/>
<evidence type="ECO:0000313" key="2">
    <source>
        <dbReference type="Proteomes" id="UP000281553"/>
    </source>
</evidence>
<name>A0A3P6SW21_DIBLA</name>
<evidence type="ECO:0000313" key="1">
    <source>
        <dbReference type="EMBL" id="VDK74183.1"/>
    </source>
</evidence>